<dbReference type="EMBL" id="RAHX01000001">
    <property type="protein sequence ID" value="RJY09455.1"/>
    <property type="molecule type" value="Genomic_DNA"/>
</dbReference>
<evidence type="ECO:0000313" key="7">
    <source>
        <dbReference type="EMBL" id="RJY09455.1"/>
    </source>
</evidence>
<dbReference type="GO" id="GO:0005886">
    <property type="term" value="C:plasma membrane"/>
    <property type="evidence" value="ECO:0007669"/>
    <property type="project" value="UniProtKB-SubCell"/>
</dbReference>
<feature type="transmembrane region" description="Helical" evidence="6">
    <location>
        <begin position="90"/>
        <end position="111"/>
    </location>
</feature>
<feature type="transmembrane region" description="Helical" evidence="6">
    <location>
        <begin position="230"/>
        <end position="253"/>
    </location>
</feature>
<comment type="caution">
    <text evidence="7">The sequence shown here is derived from an EMBL/GenBank/DDBJ whole genome shotgun (WGS) entry which is preliminary data.</text>
</comment>
<accession>A0A419RUJ8</accession>
<keyword evidence="3 6" id="KW-0812">Transmembrane</keyword>
<dbReference type="PANTHER" id="PTHR30250">
    <property type="entry name" value="PST FAMILY PREDICTED COLANIC ACID TRANSPORTER"/>
    <property type="match status" value="1"/>
</dbReference>
<dbReference type="OrthoDB" id="5240734at2"/>
<name>A0A419RUJ8_9SPHN</name>
<feature type="transmembrane region" description="Helical" evidence="6">
    <location>
        <begin position="411"/>
        <end position="435"/>
    </location>
</feature>
<feature type="transmembrane region" description="Helical" evidence="6">
    <location>
        <begin position="442"/>
        <end position="463"/>
    </location>
</feature>
<organism evidence="7 8">
    <name type="scientific">Aurantiacibacter aquimixticola</name>
    <dbReference type="NCBI Taxonomy" id="1958945"/>
    <lineage>
        <taxon>Bacteria</taxon>
        <taxon>Pseudomonadati</taxon>
        <taxon>Pseudomonadota</taxon>
        <taxon>Alphaproteobacteria</taxon>
        <taxon>Sphingomonadales</taxon>
        <taxon>Erythrobacteraceae</taxon>
        <taxon>Aurantiacibacter</taxon>
    </lineage>
</organism>
<evidence type="ECO:0000256" key="6">
    <source>
        <dbReference type="SAM" id="Phobius"/>
    </source>
</evidence>
<evidence type="ECO:0000256" key="5">
    <source>
        <dbReference type="ARBA" id="ARBA00023136"/>
    </source>
</evidence>
<proteinExistence type="predicted"/>
<evidence type="ECO:0000313" key="8">
    <source>
        <dbReference type="Proteomes" id="UP000285232"/>
    </source>
</evidence>
<evidence type="ECO:0000256" key="2">
    <source>
        <dbReference type="ARBA" id="ARBA00022475"/>
    </source>
</evidence>
<feature type="transmembrane region" description="Helical" evidence="6">
    <location>
        <begin position="123"/>
        <end position="143"/>
    </location>
</feature>
<dbReference type="InterPro" id="IPR050833">
    <property type="entry name" value="Poly_Biosynth_Transport"/>
</dbReference>
<dbReference type="PANTHER" id="PTHR30250:SF11">
    <property type="entry name" value="O-ANTIGEN TRANSPORTER-RELATED"/>
    <property type="match status" value="1"/>
</dbReference>
<keyword evidence="4 6" id="KW-1133">Transmembrane helix</keyword>
<feature type="transmembrane region" description="Helical" evidence="6">
    <location>
        <begin position="259"/>
        <end position="279"/>
    </location>
</feature>
<feature type="transmembrane region" description="Helical" evidence="6">
    <location>
        <begin position="377"/>
        <end position="399"/>
    </location>
</feature>
<comment type="subcellular location">
    <subcellularLocation>
        <location evidence="1">Cell membrane</location>
        <topology evidence="1">Multi-pass membrane protein</topology>
    </subcellularLocation>
</comment>
<feature type="transmembrane region" description="Helical" evidence="6">
    <location>
        <begin position="164"/>
        <end position="190"/>
    </location>
</feature>
<feature type="transmembrane region" description="Helical" evidence="6">
    <location>
        <begin position="291"/>
        <end position="312"/>
    </location>
</feature>
<evidence type="ECO:0000256" key="1">
    <source>
        <dbReference type="ARBA" id="ARBA00004651"/>
    </source>
</evidence>
<feature type="transmembrane region" description="Helical" evidence="6">
    <location>
        <begin position="202"/>
        <end position="223"/>
    </location>
</feature>
<evidence type="ECO:0008006" key="9">
    <source>
        <dbReference type="Google" id="ProtNLM"/>
    </source>
</evidence>
<feature type="transmembrane region" description="Helical" evidence="6">
    <location>
        <begin position="469"/>
        <end position="489"/>
    </location>
</feature>
<keyword evidence="2" id="KW-1003">Cell membrane</keyword>
<gene>
    <name evidence="7" type="ORF">D6201_08880</name>
</gene>
<sequence>MGLPARTSSPSSPSPTFYPVRTPCPRAIVVVRAPVGAVCLYIREFLLAHVQKNLQNAVVKSNGFNSRGRRWKAFRAVRVLVAEVSRHGTALSSLLITGSAVAAGFAVTFLIGRNFGASATGQYALMTQTAMLLAVLGLAGLDVSAVRHFARSVALKRKLSARSLFTVTGIAACLVLIVCAALFLGGSVAWRALFADILPSDFLLLLCILIVGRAGARFFGAVLRSRHSFVFGQLVSTLLIPVCAGLALLTGLADNVREAMWATALGGILATAIGSVGALRHVSRGQNTVSIALRPVLASSLPLWGVGVIQSVADWYGLAVAAHALGAEETGYFRVAVQIAAVIQITTMALSSVYSAQISTAFHDSDRHAAAKIAATAIRLSAIIAIPLGVGLLAFGAILLRQIGPEFEAAYPALVILTLGQIAIALTGPSGLVLAMSGNERTNLLITLASAVLLLLSVPIAAAWTGLPGIAACVCVAGIARNIVAYFVVLRRERIEIWRGIAKPK</sequence>
<keyword evidence="5 6" id="KW-0472">Membrane</keyword>
<protein>
    <recommendedName>
        <fullName evidence="9">Lipopolysaccharide biosynthesis protein</fullName>
    </recommendedName>
</protein>
<dbReference type="AlphaFoldDB" id="A0A419RUJ8"/>
<keyword evidence="8" id="KW-1185">Reference proteome</keyword>
<feature type="transmembrane region" description="Helical" evidence="6">
    <location>
        <begin position="332"/>
        <end position="356"/>
    </location>
</feature>
<reference evidence="7 8" key="1">
    <citation type="journal article" date="2017" name="Int. J. Syst. Evol. Microbiol.">
        <title>Erythrobacter aquimixticola sp. nov., isolated from the junction between the ocean and a freshwater spring.</title>
        <authorList>
            <person name="Park S."/>
            <person name="Jung Y.T."/>
            <person name="Choi S.J."/>
            <person name="Yoon J.H."/>
        </authorList>
    </citation>
    <scope>NUCLEOTIDE SEQUENCE [LARGE SCALE GENOMIC DNA]</scope>
    <source>
        <strain evidence="7 8">JSSK-14</strain>
    </source>
</reference>
<evidence type="ECO:0000256" key="4">
    <source>
        <dbReference type="ARBA" id="ARBA00022989"/>
    </source>
</evidence>
<dbReference type="Proteomes" id="UP000285232">
    <property type="component" value="Unassembled WGS sequence"/>
</dbReference>
<evidence type="ECO:0000256" key="3">
    <source>
        <dbReference type="ARBA" id="ARBA00022692"/>
    </source>
</evidence>